<gene>
    <name evidence="2" type="ORF">M413DRAFT_18708</name>
</gene>
<evidence type="ECO:0000313" key="2">
    <source>
        <dbReference type="EMBL" id="KIM41680.1"/>
    </source>
</evidence>
<dbReference type="PIRSF" id="PIRSF014899">
    <property type="entry name" value="UCP014899"/>
    <property type="match status" value="1"/>
</dbReference>
<protein>
    <recommendedName>
        <fullName evidence="1">Microbial-type PARG catalytic domain-containing protein</fullName>
    </recommendedName>
</protein>
<dbReference type="InterPro" id="IPR012664">
    <property type="entry name" value="CHP02452"/>
</dbReference>
<evidence type="ECO:0000313" key="3">
    <source>
        <dbReference type="Proteomes" id="UP000053424"/>
    </source>
</evidence>
<dbReference type="EMBL" id="KN831779">
    <property type="protein sequence ID" value="KIM41680.1"/>
    <property type="molecule type" value="Genomic_DNA"/>
</dbReference>
<dbReference type="SUPFAM" id="SSF52949">
    <property type="entry name" value="Macro domain-like"/>
    <property type="match status" value="1"/>
</dbReference>
<evidence type="ECO:0000259" key="1">
    <source>
        <dbReference type="Pfam" id="PF10021"/>
    </source>
</evidence>
<dbReference type="AlphaFoldDB" id="A0A0C3BYM2"/>
<dbReference type="NCBIfam" id="TIGR02452">
    <property type="entry name" value="TIGR02452 family protein"/>
    <property type="match status" value="1"/>
</dbReference>
<dbReference type="PANTHER" id="PTHR35596">
    <property type="entry name" value="DUF2263 DOMAIN-CONTAINING PROTEIN"/>
    <property type="match status" value="1"/>
</dbReference>
<accession>A0A0C3BYM2</accession>
<dbReference type="STRING" id="686832.A0A0C3BYM2"/>
<reference evidence="2 3" key="1">
    <citation type="submission" date="2014-04" db="EMBL/GenBank/DDBJ databases">
        <authorList>
            <consortium name="DOE Joint Genome Institute"/>
            <person name="Kuo A."/>
            <person name="Gay G."/>
            <person name="Dore J."/>
            <person name="Kohler A."/>
            <person name="Nagy L.G."/>
            <person name="Floudas D."/>
            <person name="Copeland A."/>
            <person name="Barry K.W."/>
            <person name="Cichocki N."/>
            <person name="Veneault-Fourrey C."/>
            <person name="LaButti K."/>
            <person name="Lindquist E.A."/>
            <person name="Lipzen A."/>
            <person name="Lundell T."/>
            <person name="Morin E."/>
            <person name="Murat C."/>
            <person name="Sun H."/>
            <person name="Tunlid A."/>
            <person name="Henrissat B."/>
            <person name="Grigoriev I.V."/>
            <person name="Hibbett D.S."/>
            <person name="Martin F."/>
            <person name="Nordberg H.P."/>
            <person name="Cantor M.N."/>
            <person name="Hua S.X."/>
        </authorList>
    </citation>
    <scope>NUCLEOTIDE SEQUENCE [LARGE SCALE GENOMIC DNA]</scope>
    <source>
        <strain evidence="3">h7</strain>
    </source>
</reference>
<dbReference type="Pfam" id="PF10021">
    <property type="entry name" value="PARG_cat_microb"/>
    <property type="match status" value="1"/>
</dbReference>
<organism evidence="2 3">
    <name type="scientific">Hebeloma cylindrosporum</name>
    <dbReference type="NCBI Taxonomy" id="76867"/>
    <lineage>
        <taxon>Eukaryota</taxon>
        <taxon>Fungi</taxon>
        <taxon>Dikarya</taxon>
        <taxon>Basidiomycota</taxon>
        <taxon>Agaricomycotina</taxon>
        <taxon>Agaricomycetes</taxon>
        <taxon>Agaricomycetidae</taxon>
        <taxon>Agaricales</taxon>
        <taxon>Agaricineae</taxon>
        <taxon>Hymenogastraceae</taxon>
        <taxon>Hebeloma</taxon>
    </lineage>
</organism>
<keyword evidence="3" id="KW-1185">Reference proteome</keyword>
<dbReference type="InterPro" id="IPR043472">
    <property type="entry name" value="Macro_dom-like"/>
</dbReference>
<dbReference type="PANTHER" id="PTHR35596:SF1">
    <property type="entry name" value="MICROBIAL-TYPE PARG CATALYTIC DOMAIN-CONTAINING PROTEIN"/>
    <property type="match status" value="1"/>
</dbReference>
<dbReference type="OrthoDB" id="9985428at2759"/>
<dbReference type="Gene3D" id="3.40.220.10">
    <property type="entry name" value="Leucine Aminopeptidase, subunit E, domain 1"/>
    <property type="match status" value="1"/>
</dbReference>
<reference evidence="3" key="2">
    <citation type="submission" date="2015-01" db="EMBL/GenBank/DDBJ databases">
        <title>Evolutionary Origins and Diversification of the Mycorrhizal Mutualists.</title>
        <authorList>
            <consortium name="DOE Joint Genome Institute"/>
            <consortium name="Mycorrhizal Genomics Consortium"/>
            <person name="Kohler A."/>
            <person name="Kuo A."/>
            <person name="Nagy L.G."/>
            <person name="Floudas D."/>
            <person name="Copeland A."/>
            <person name="Barry K.W."/>
            <person name="Cichocki N."/>
            <person name="Veneault-Fourrey C."/>
            <person name="LaButti K."/>
            <person name="Lindquist E.A."/>
            <person name="Lipzen A."/>
            <person name="Lundell T."/>
            <person name="Morin E."/>
            <person name="Murat C."/>
            <person name="Riley R."/>
            <person name="Ohm R."/>
            <person name="Sun H."/>
            <person name="Tunlid A."/>
            <person name="Henrissat B."/>
            <person name="Grigoriev I.V."/>
            <person name="Hibbett D.S."/>
            <person name="Martin F."/>
        </authorList>
    </citation>
    <scope>NUCLEOTIDE SEQUENCE [LARGE SCALE GENOMIC DNA]</scope>
    <source>
        <strain evidence="3">h7</strain>
    </source>
</reference>
<dbReference type="HOGENOM" id="CLU_024412_4_0_1"/>
<dbReference type="InterPro" id="IPR019261">
    <property type="entry name" value="PARG_cat_microbial"/>
</dbReference>
<proteinExistence type="predicted"/>
<sequence>MASAGNRKFDEERRAELKKMADETLRVLRDGYYPFKGVDQDLSEFSTYSKRKTKYYPPSSSIGEWAASQPNLPPDSSSTHISVLHVSTLDAARLLENVYKNNPSQRGKTGVLNFASATKAGGGFKNGAEAQEESIARSSTLYPCLTTDEAAKFYKLHSRESAENHPAYYSHAIVYSPKVTVFRDDDGLFTYPFNVDVLTCAAVNAGEVRKTISVPIRSGLEVGIEKEMKERMGRILFVFEQEGVRNIILGTFGTGVFRNDVAIVARIWAHLLIVPDARFKDSFDRIIFAITGDKTFGDFQSAFEAWGKPRLCGATTTRALHTCLCEPRG</sequence>
<name>A0A0C3BYM2_HEBCY</name>
<feature type="domain" description="Microbial-type PARG catalytic" evidence="1">
    <location>
        <begin position="21"/>
        <end position="184"/>
    </location>
</feature>
<dbReference type="Proteomes" id="UP000053424">
    <property type="component" value="Unassembled WGS sequence"/>
</dbReference>